<accession>A0ABW5DBH6</accession>
<dbReference type="InterPro" id="IPR001563">
    <property type="entry name" value="Peptidase_S10"/>
</dbReference>
<keyword evidence="3" id="KW-0732">Signal</keyword>
<evidence type="ECO:0000256" key="4">
    <source>
        <dbReference type="ARBA" id="ARBA00022801"/>
    </source>
</evidence>
<proteinExistence type="predicted"/>
<dbReference type="InterPro" id="IPR018202">
    <property type="entry name" value="Ser_caboxypep_ser_AS"/>
</dbReference>
<evidence type="ECO:0000313" key="6">
    <source>
        <dbReference type="EMBL" id="MFD2258086.1"/>
    </source>
</evidence>
<gene>
    <name evidence="6" type="ORF">ACFSSA_15500</name>
</gene>
<dbReference type="PANTHER" id="PTHR11802">
    <property type="entry name" value="SERINE PROTEASE FAMILY S10 SERINE CARBOXYPEPTIDASE"/>
    <property type="match status" value="1"/>
</dbReference>
<keyword evidence="5" id="KW-0325">Glycoprotein</keyword>
<keyword evidence="7" id="KW-1185">Reference proteome</keyword>
<protein>
    <submittedName>
        <fullName evidence="6">S10 family peptidase</fullName>
    </submittedName>
</protein>
<comment type="caution">
    <text evidence="6">The sequence shown here is derived from an EMBL/GenBank/DDBJ whole genome shotgun (WGS) entry which is preliminary data.</text>
</comment>
<evidence type="ECO:0000256" key="5">
    <source>
        <dbReference type="ARBA" id="ARBA00023180"/>
    </source>
</evidence>
<keyword evidence="2" id="KW-0645">Protease</keyword>
<sequence length="499" mass="55146">MHPFYKSLLVVAFFSQAVIADDKAGTPPEKPAKEAKTASPVTKDGKIVIAGNEISYKSTVGKLQLRDDKGDVTASMFYTSYVKSGVTEGSKRPVMFAFNGGPGSSSVWLHIGILGPKRVFFPGDGTQPIEPPARLIDNDQSLLDVCDLVFIDPVSTGYSRAEKKDNEKDFHSLQSDISSVGDFIRMWVTENNRWASPKYLCGESYGGIRAAGLAEHLQDHYGMSLNGVVMLSTLLDYRTLIPSQGSQLSAQVYLPAFATTAHFHGKVPGDRNQLYKDASEFAFGEYGVALQKGTNISAGEKARIAAKLAALTGISAEMWERKNLELDPSEFRAELLRDEKKVIGRFDGRVAWDSTAPTWNYAEYDPSYSLALGAFSTAMLSYLGDDLGWKEDQPYEILTSVSPWKFNSDNRIVNVADSLATAMRDNPRMRVLVMGAYADLATPPQSMEYSLRQIDGFPDALRKNISFEYYEAGHMFYLNPPDLVKARKDLVEFIGHPQP</sequence>
<organism evidence="6 7">
    <name type="scientific">Luteolibacter algae</name>
    <dbReference type="NCBI Taxonomy" id="454151"/>
    <lineage>
        <taxon>Bacteria</taxon>
        <taxon>Pseudomonadati</taxon>
        <taxon>Verrucomicrobiota</taxon>
        <taxon>Verrucomicrobiia</taxon>
        <taxon>Verrucomicrobiales</taxon>
        <taxon>Verrucomicrobiaceae</taxon>
        <taxon>Luteolibacter</taxon>
    </lineage>
</organism>
<dbReference type="EMBL" id="JBHUIT010000034">
    <property type="protein sequence ID" value="MFD2258086.1"/>
    <property type="molecule type" value="Genomic_DNA"/>
</dbReference>
<reference evidence="7" key="1">
    <citation type="journal article" date="2019" name="Int. J. Syst. Evol. Microbiol.">
        <title>The Global Catalogue of Microorganisms (GCM) 10K type strain sequencing project: providing services to taxonomists for standard genome sequencing and annotation.</title>
        <authorList>
            <consortium name="The Broad Institute Genomics Platform"/>
            <consortium name="The Broad Institute Genome Sequencing Center for Infectious Disease"/>
            <person name="Wu L."/>
            <person name="Ma J."/>
        </authorList>
    </citation>
    <scope>NUCLEOTIDE SEQUENCE [LARGE SCALE GENOMIC DNA]</scope>
    <source>
        <strain evidence="7">CGMCC 4.7106</strain>
    </source>
</reference>
<dbReference type="SUPFAM" id="SSF53474">
    <property type="entry name" value="alpha/beta-Hydrolases"/>
    <property type="match status" value="1"/>
</dbReference>
<evidence type="ECO:0000256" key="2">
    <source>
        <dbReference type="ARBA" id="ARBA00022670"/>
    </source>
</evidence>
<dbReference type="PANTHER" id="PTHR11802:SF3">
    <property type="entry name" value="RETINOID-INDUCIBLE SERINE CARBOXYPEPTIDASE"/>
    <property type="match status" value="1"/>
</dbReference>
<dbReference type="RefSeq" id="WP_386821528.1">
    <property type="nucleotide sequence ID" value="NZ_JBHUIT010000034.1"/>
</dbReference>
<dbReference type="InterPro" id="IPR029058">
    <property type="entry name" value="AB_hydrolase_fold"/>
</dbReference>
<keyword evidence="1" id="KW-0121">Carboxypeptidase</keyword>
<keyword evidence="4" id="KW-0378">Hydrolase</keyword>
<dbReference type="Proteomes" id="UP001597375">
    <property type="component" value="Unassembled WGS sequence"/>
</dbReference>
<evidence type="ECO:0000256" key="3">
    <source>
        <dbReference type="ARBA" id="ARBA00022729"/>
    </source>
</evidence>
<dbReference type="Pfam" id="PF00450">
    <property type="entry name" value="Peptidase_S10"/>
    <property type="match status" value="1"/>
</dbReference>
<name>A0ABW5DBH6_9BACT</name>
<evidence type="ECO:0000256" key="1">
    <source>
        <dbReference type="ARBA" id="ARBA00022645"/>
    </source>
</evidence>
<dbReference type="Gene3D" id="3.40.50.1820">
    <property type="entry name" value="alpha/beta hydrolase"/>
    <property type="match status" value="1"/>
</dbReference>
<dbReference type="PROSITE" id="PS00131">
    <property type="entry name" value="CARBOXYPEPT_SER_SER"/>
    <property type="match status" value="1"/>
</dbReference>
<evidence type="ECO:0000313" key="7">
    <source>
        <dbReference type="Proteomes" id="UP001597375"/>
    </source>
</evidence>